<dbReference type="CTD" id="3455"/>
<dbReference type="Proteomes" id="UP000314987">
    <property type="component" value="Unassembled WGS sequence"/>
</dbReference>
<feature type="transmembrane region" description="Helical" evidence="16">
    <location>
        <begin position="245"/>
        <end position="264"/>
    </location>
</feature>
<dbReference type="PANTHER" id="PTHR20859">
    <property type="entry name" value="INTERFERON/INTERLEUKIN RECEPTOR"/>
    <property type="match status" value="1"/>
</dbReference>
<dbReference type="InterPro" id="IPR013783">
    <property type="entry name" value="Ig-like_fold"/>
</dbReference>
<dbReference type="InterPro" id="IPR003961">
    <property type="entry name" value="FN3_dom"/>
</dbReference>
<dbReference type="Ensembl" id="ENSVURT00010005223.1">
    <property type="protein sequence ID" value="ENSVURP00010004595.1"/>
    <property type="gene ID" value="ENSVURG00010003661.1"/>
</dbReference>
<evidence type="ECO:0000256" key="14">
    <source>
        <dbReference type="ARBA" id="ARBA00076545"/>
    </source>
</evidence>
<evidence type="ECO:0000256" key="7">
    <source>
        <dbReference type="ARBA" id="ARBA00022989"/>
    </source>
</evidence>
<dbReference type="PANTHER" id="PTHR20859:SF51">
    <property type="entry name" value="INTERLEUKIN-22 RECEPTOR SUBUNIT ALPHA-2"/>
    <property type="match status" value="1"/>
</dbReference>
<dbReference type="Pfam" id="PF09294">
    <property type="entry name" value="Interfer-bind"/>
    <property type="match status" value="1"/>
</dbReference>
<evidence type="ECO:0000256" key="6">
    <source>
        <dbReference type="ARBA" id="ARBA00022729"/>
    </source>
</evidence>
<gene>
    <name evidence="20" type="primary">IFNAR2</name>
</gene>
<reference evidence="20" key="3">
    <citation type="submission" date="2025-09" db="UniProtKB">
        <authorList>
            <consortium name="Ensembl"/>
        </authorList>
    </citation>
    <scope>IDENTIFICATION</scope>
</reference>
<keyword evidence="6 17" id="KW-0732">Signal</keyword>
<dbReference type="OMA" id="DWQCTHA"/>
<dbReference type="GeneID" id="114052842"/>
<reference evidence="20" key="2">
    <citation type="submission" date="2025-08" db="UniProtKB">
        <authorList>
            <consortium name="Ensembl"/>
        </authorList>
    </citation>
    <scope>IDENTIFICATION</scope>
</reference>
<evidence type="ECO:0000256" key="2">
    <source>
        <dbReference type="ARBA" id="ARBA00005399"/>
    </source>
</evidence>
<keyword evidence="11" id="KW-0325">Glycoprotein</keyword>
<feature type="domain" description="Interferon/interleukin receptor" evidence="19">
    <location>
        <begin position="131"/>
        <end position="231"/>
    </location>
</feature>
<dbReference type="FunFam" id="2.60.40.10:FF:000909">
    <property type="entry name" value="Interferon alpha/beta receptor 2"/>
    <property type="match status" value="1"/>
</dbReference>
<evidence type="ECO:0000256" key="9">
    <source>
        <dbReference type="ARBA" id="ARBA00023157"/>
    </source>
</evidence>
<reference evidence="21" key="1">
    <citation type="submission" date="2018-12" db="EMBL/GenBank/DDBJ databases">
        <authorList>
            <person name="Yazar S."/>
        </authorList>
    </citation>
    <scope>NUCLEOTIDE SEQUENCE [LARGE SCALE GENOMIC DNA]</scope>
</reference>
<evidence type="ECO:0000256" key="11">
    <source>
        <dbReference type="ARBA" id="ARBA00023180"/>
    </source>
</evidence>
<proteinExistence type="inferred from homology"/>
<keyword evidence="3" id="KW-1003">Cell membrane</keyword>
<keyword evidence="21" id="KW-1185">Reference proteome</keyword>
<evidence type="ECO:0000256" key="16">
    <source>
        <dbReference type="SAM" id="Phobius"/>
    </source>
</evidence>
<comment type="function">
    <text evidence="12">Together with IFNAR1, forms the heterodimeric receptor for type I interferons (including interferons alpha, beta, epsilon, omega and kappa). Type I interferon binding activates the JAK-STAT signaling cascade, resulting in transcriptional activation or repression of interferon-regulated genes that encode the effectors of the interferon response. Mechanistically, type I interferon-binding brings the IFNAR1 and IFNAR2 subunits into close proximity with one another, driving their associated Janus kinases (JAKs) (TYK2 bound to IFNAR1 and JAK1 bound to IFNAR2) to cross-phosphorylate one another. The activated kinases phosphorylate specific tyrosine residues on the intracellular domains of IFNAR1 and IFNAR2, forming docking sites for the STAT transcription factors (STAT1, STAT2 and STAT). STAT proteins are then phosphorylated by the JAKs, promoting their translocation into the nucleus to regulate expression of interferon-regulated genes.</text>
</comment>
<organism evidence="20 21">
    <name type="scientific">Vombatus ursinus</name>
    <name type="common">Common wombat</name>
    <dbReference type="NCBI Taxonomy" id="29139"/>
    <lineage>
        <taxon>Eukaryota</taxon>
        <taxon>Metazoa</taxon>
        <taxon>Chordata</taxon>
        <taxon>Craniata</taxon>
        <taxon>Vertebrata</taxon>
        <taxon>Euteleostomi</taxon>
        <taxon>Mammalia</taxon>
        <taxon>Metatheria</taxon>
        <taxon>Diprotodontia</taxon>
        <taxon>Vombatidae</taxon>
        <taxon>Vombatus</taxon>
    </lineage>
</organism>
<evidence type="ECO:0000256" key="15">
    <source>
        <dbReference type="SAM" id="MobiDB-lite"/>
    </source>
</evidence>
<name>A0A4X2K5Y2_VOMUR</name>
<evidence type="ECO:0000256" key="5">
    <source>
        <dbReference type="ARBA" id="ARBA00022692"/>
    </source>
</evidence>
<feature type="domain" description="Fibronectin type-III" evidence="18">
    <location>
        <begin position="27"/>
        <end position="116"/>
    </location>
</feature>
<dbReference type="STRING" id="29139.ENSVURP00010004595"/>
<evidence type="ECO:0000259" key="19">
    <source>
        <dbReference type="Pfam" id="PF09294"/>
    </source>
</evidence>
<evidence type="ECO:0000256" key="8">
    <source>
        <dbReference type="ARBA" id="ARBA00023136"/>
    </source>
</evidence>
<evidence type="ECO:0000256" key="4">
    <source>
        <dbReference type="ARBA" id="ARBA00022553"/>
    </source>
</evidence>
<evidence type="ECO:0000256" key="10">
    <source>
        <dbReference type="ARBA" id="ARBA00023170"/>
    </source>
</evidence>
<dbReference type="GeneTree" id="ENSGT00510000049322"/>
<accession>A0A4X2K5Y2</accession>
<dbReference type="GO" id="GO:0005615">
    <property type="term" value="C:extracellular space"/>
    <property type="evidence" value="ECO:0007669"/>
    <property type="project" value="UniProtKB-ARBA"/>
</dbReference>
<feature type="compositionally biased region" description="Acidic residues" evidence="15">
    <location>
        <begin position="360"/>
        <end position="369"/>
    </location>
</feature>
<evidence type="ECO:0000313" key="20">
    <source>
        <dbReference type="Ensembl" id="ENSVURP00010004595.1"/>
    </source>
</evidence>
<dbReference type="RefSeq" id="XP_027731387.1">
    <property type="nucleotide sequence ID" value="XM_027875586.1"/>
</dbReference>
<dbReference type="OrthoDB" id="8947665at2759"/>
<keyword evidence="10" id="KW-0675">Receptor</keyword>
<keyword evidence="4" id="KW-0597">Phosphoprotein</keyword>
<dbReference type="InterPro" id="IPR036116">
    <property type="entry name" value="FN3_sf"/>
</dbReference>
<evidence type="ECO:0000256" key="13">
    <source>
        <dbReference type="ARBA" id="ARBA00068670"/>
    </source>
</evidence>
<evidence type="ECO:0000256" key="3">
    <source>
        <dbReference type="ARBA" id="ARBA00022475"/>
    </source>
</evidence>
<dbReference type="SUPFAM" id="SSF49265">
    <property type="entry name" value="Fibronectin type III"/>
    <property type="match status" value="2"/>
</dbReference>
<evidence type="ECO:0000259" key="18">
    <source>
        <dbReference type="Pfam" id="PF01108"/>
    </source>
</evidence>
<feature type="signal peptide" evidence="17">
    <location>
        <begin position="1"/>
        <end position="22"/>
    </location>
</feature>
<keyword evidence="8 16" id="KW-0472">Membrane</keyword>
<sequence>MAMLLNQCTIFIGLLFFSPWESIRFTLSHTSLEMPLQPCILTMTSRNFQHILSWELNSSATIPTHYTVSYTVISADEEWKAVENCTHITKSSCNMTDIYEINETYYTNVTGFNGKEKLVECMDSFFPITDTILDPPEVSILGFKDAINVTVHHPASLSKIRNEEKELFSSVVIKVQSSNTLSKDLTVEMDDRENVTTIIDSLIPNSNYCVSAHWDLQFSKNVTQSPLQCVMLSPSQESGSEKITVIPFAVCFIIFPIIIFVILLKKTGYICRKKTYSPKALDFSTVIPGPLQLPYVKITRADIIYKTKKKKIFNDSDEKTNSDCELTQRIENNYTMNGFTCRSQSQDSKYSWKEYNPTDSDPDEPESPEVDPPLADTDNATSYQLKTGPDESRVRRIWSHLSEASTFSSSSEDRFNFNVNLSTVFVGDSGDNKSSEEDAAQILLPVQEDKISLMDSDGTELKPITHSICVKTPLFHVPSKEDLCSENASSDESVTSESDVDLGDGYIRR</sequence>
<dbReference type="GO" id="GO:0005886">
    <property type="term" value="C:plasma membrane"/>
    <property type="evidence" value="ECO:0007669"/>
    <property type="project" value="UniProtKB-SubCell"/>
</dbReference>
<protein>
    <recommendedName>
        <fullName evidence="13">Interferon alpha/beta receptor 2</fullName>
    </recommendedName>
    <alternativeName>
        <fullName evidence="14">Type I interferon receptor 2</fullName>
    </alternativeName>
</protein>
<evidence type="ECO:0000313" key="21">
    <source>
        <dbReference type="Proteomes" id="UP000314987"/>
    </source>
</evidence>
<dbReference type="AlphaFoldDB" id="A0A4X2K5Y2"/>
<keyword evidence="5 16" id="KW-0812">Transmembrane</keyword>
<feature type="chain" id="PRO_5021305335" description="Interferon alpha/beta receptor 2" evidence="17">
    <location>
        <begin position="23"/>
        <end position="509"/>
    </location>
</feature>
<feature type="region of interest" description="Disordered" evidence="15">
    <location>
        <begin position="350"/>
        <end position="389"/>
    </location>
</feature>
<keyword evidence="9" id="KW-1015">Disulfide bond</keyword>
<evidence type="ECO:0000256" key="1">
    <source>
        <dbReference type="ARBA" id="ARBA00004251"/>
    </source>
</evidence>
<evidence type="ECO:0000256" key="17">
    <source>
        <dbReference type="SAM" id="SignalP"/>
    </source>
</evidence>
<dbReference type="GO" id="GO:0004905">
    <property type="term" value="F:type I interferon receptor activity"/>
    <property type="evidence" value="ECO:0007669"/>
    <property type="project" value="UniProtKB-ARBA"/>
</dbReference>
<dbReference type="Gene3D" id="2.60.40.10">
    <property type="entry name" value="Immunoglobulins"/>
    <property type="match status" value="2"/>
</dbReference>
<comment type="similarity">
    <text evidence="2">Belongs to the type II cytokine receptor family.</text>
</comment>
<feature type="region of interest" description="Disordered" evidence="15">
    <location>
        <begin position="483"/>
        <end position="509"/>
    </location>
</feature>
<dbReference type="Pfam" id="PF01108">
    <property type="entry name" value="Tissue_fac"/>
    <property type="match status" value="1"/>
</dbReference>
<dbReference type="InterPro" id="IPR015373">
    <property type="entry name" value="Interferon/interleukin_rcp_dom"/>
</dbReference>
<keyword evidence="7 16" id="KW-1133">Transmembrane helix</keyword>
<evidence type="ECO:0000256" key="12">
    <source>
        <dbReference type="ARBA" id="ARBA00057968"/>
    </source>
</evidence>
<comment type="subcellular location">
    <subcellularLocation>
        <location evidence="1">Cell membrane</location>
        <topology evidence="1">Single-pass type I membrane protein</topology>
    </subcellularLocation>
</comment>
<dbReference type="InterPro" id="IPR050650">
    <property type="entry name" value="Type-II_Cytokine-TF_Rcpt"/>
</dbReference>